<dbReference type="GO" id="GO:0016020">
    <property type="term" value="C:membrane"/>
    <property type="evidence" value="ECO:0007669"/>
    <property type="project" value="UniProtKB-SubCell"/>
</dbReference>
<keyword evidence="7" id="KW-1185">Reference proteome</keyword>
<evidence type="ECO:0000256" key="2">
    <source>
        <dbReference type="ARBA" id="ARBA00022692"/>
    </source>
</evidence>
<dbReference type="EMBL" id="JAXCGZ010004221">
    <property type="protein sequence ID" value="KAK7082064.1"/>
    <property type="molecule type" value="Genomic_DNA"/>
</dbReference>
<keyword evidence="2 5" id="KW-0812">Transmembrane</keyword>
<feature type="transmembrane region" description="Helical" evidence="5">
    <location>
        <begin position="62"/>
        <end position="82"/>
    </location>
</feature>
<dbReference type="Proteomes" id="UP001381693">
    <property type="component" value="Unassembled WGS sequence"/>
</dbReference>
<dbReference type="PANTHER" id="PTHR11662:SF399">
    <property type="entry name" value="FI19708P1-RELATED"/>
    <property type="match status" value="1"/>
</dbReference>
<sequence>MNVYYADSTEWDIVFASLRAEVGRSFTLWFPYKQIYCQSKTINFNCQKTVYDARRSLQISKFSPTIPTGSYAPALGLLILSLTGCDPMAAVLILCISTAVSGAVFCGYFCSHQDLSPNLSGTLYGLTNTVANSTGFIAPAVAGLILYENQTLRAWNTIFYISGVVYVVTCTFYCLFISVEVQDFNNPKSLQPSNTLESVKLCIEKNPK</sequence>
<evidence type="ECO:0000313" key="7">
    <source>
        <dbReference type="Proteomes" id="UP001381693"/>
    </source>
</evidence>
<feature type="transmembrane region" description="Helical" evidence="5">
    <location>
        <begin position="123"/>
        <end position="146"/>
    </location>
</feature>
<dbReference type="InterPro" id="IPR050382">
    <property type="entry name" value="MFS_Na/Anion_cotransporter"/>
</dbReference>
<dbReference type="GO" id="GO:0006820">
    <property type="term" value="P:monoatomic anion transport"/>
    <property type="evidence" value="ECO:0007669"/>
    <property type="project" value="TreeGrafter"/>
</dbReference>
<name>A0AAN8XMB0_HALRR</name>
<comment type="caution">
    <text evidence="6">The sequence shown here is derived from an EMBL/GenBank/DDBJ whole genome shotgun (WGS) entry which is preliminary data.</text>
</comment>
<evidence type="ECO:0000256" key="4">
    <source>
        <dbReference type="ARBA" id="ARBA00023136"/>
    </source>
</evidence>
<dbReference type="PANTHER" id="PTHR11662">
    <property type="entry name" value="SOLUTE CARRIER FAMILY 17"/>
    <property type="match status" value="1"/>
</dbReference>
<feature type="transmembrane region" description="Helical" evidence="5">
    <location>
        <begin position="88"/>
        <end position="111"/>
    </location>
</feature>
<evidence type="ECO:0000256" key="3">
    <source>
        <dbReference type="ARBA" id="ARBA00022989"/>
    </source>
</evidence>
<protein>
    <recommendedName>
        <fullName evidence="8">Inorganic phosphate cotransporter</fullName>
    </recommendedName>
</protein>
<evidence type="ECO:0000256" key="1">
    <source>
        <dbReference type="ARBA" id="ARBA00004141"/>
    </source>
</evidence>
<dbReference type="GO" id="GO:0022857">
    <property type="term" value="F:transmembrane transporter activity"/>
    <property type="evidence" value="ECO:0007669"/>
    <property type="project" value="TreeGrafter"/>
</dbReference>
<comment type="subcellular location">
    <subcellularLocation>
        <location evidence="1">Membrane</location>
        <topology evidence="1">Multi-pass membrane protein</topology>
    </subcellularLocation>
</comment>
<evidence type="ECO:0000256" key="5">
    <source>
        <dbReference type="SAM" id="Phobius"/>
    </source>
</evidence>
<accession>A0AAN8XMB0</accession>
<dbReference type="AlphaFoldDB" id="A0AAN8XMB0"/>
<feature type="transmembrane region" description="Helical" evidence="5">
    <location>
        <begin position="158"/>
        <end position="179"/>
    </location>
</feature>
<evidence type="ECO:0000313" key="6">
    <source>
        <dbReference type="EMBL" id="KAK7082064.1"/>
    </source>
</evidence>
<dbReference type="Gene3D" id="1.20.1250.20">
    <property type="entry name" value="MFS general substrate transporter like domains"/>
    <property type="match status" value="1"/>
</dbReference>
<reference evidence="6 7" key="1">
    <citation type="submission" date="2023-11" db="EMBL/GenBank/DDBJ databases">
        <title>Halocaridina rubra genome assembly.</title>
        <authorList>
            <person name="Smith C."/>
        </authorList>
    </citation>
    <scope>NUCLEOTIDE SEQUENCE [LARGE SCALE GENOMIC DNA]</scope>
    <source>
        <strain evidence="6">EP-1</strain>
        <tissue evidence="6">Whole</tissue>
    </source>
</reference>
<dbReference type="SUPFAM" id="SSF103473">
    <property type="entry name" value="MFS general substrate transporter"/>
    <property type="match status" value="1"/>
</dbReference>
<evidence type="ECO:0008006" key="8">
    <source>
        <dbReference type="Google" id="ProtNLM"/>
    </source>
</evidence>
<organism evidence="6 7">
    <name type="scientific">Halocaridina rubra</name>
    <name type="common">Hawaiian red shrimp</name>
    <dbReference type="NCBI Taxonomy" id="373956"/>
    <lineage>
        <taxon>Eukaryota</taxon>
        <taxon>Metazoa</taxon>
        <taxon>Ecdysozoa</taxon>
        <taxon>Arthropoda</taxon>
        <taxon>Crustacea</taxon>
        <taxon>Multicrustacea</taxon>
        <taxon>Malacostraca</taxon>
        <taxon>Eumalacostraca</taxon>
        <taxon>Eucarida</taxon>
        <taxon>Decapoda</taxon>
        <taxon>Pleocyemata</taxon>
        <taxon>Caridea</taxon>
        <taxon>Atyoidea</taxon>
        <taxon>Atyidae</taxon>
        <taxon>Halocaridina</taxon>
    </lineage>
</organism>
<gene>
    <name evidence="6" type="ORF">SK128_021511</name>
</gene>
<keyword evidence="3 5" id="KW-1133">Transmembrane helix</keyword>
<proteinExistence type="predicted"/>
<dbReference type="InterPro" id="IPR036259">
    <property type="entry name" value="MFS_trans_sf"/>
</dbReference>
<keyword evidence="4 5" id="KW-0472">Membrane</keyword>